<dbReference type="Gene3D" id="1.20.1540.10">
    <property type="entry name" value="Rhomboid-like"/>
    <property type="match status" value="1"/>
</dbReference>
<evidence type="ECO:0000256" key="6">
    <source>
        <dbReference type="ARBA" id="ARBA00022989"/>
    </source>
</evidence>
<evidence type="ECO:0000259" key="9">
    <source>
        <dbReference type="Pfam" id="PF01694"/>
    </source>
</evidence>
<comment type="similarity">
    <text evidence="2">Belongs to the peptidase S54 family.</text>
</comment>
<evidence type="ECO:0000256" key="3">
    <source>
        <dbReference type="ARBA" id="ARBA00022670"/>
    </source>
</evidence>
<evidence type="ECO:0000313" key="10">
    <source>
        <dbReference type="EMBL" id="MBA6155596.1"/>
    </source>
</evidence>
<dbReference type="GO" id="GO:0004252">
    <property type="term" value="F:serine-type endopeptidase activity"/>
    <property type="evidence" value="ECO:0007669"/>
    <property type="project" value="InterPro"/>
</dbReference>
<sequence>MKTEEQLKFSNKIFVIPSLLIFSIWFIYWIEIRFGFNFNKLGVYPRNLSGLKGVLCSHFIHGDTNHLFNNSVPLFVLSLSLFYFYKEIAVKVLIFGGLFTGLLTWLIARESYHIGASGVVYLLFSFVFFSGIIRKHFRLVAVSLITIFLYGSMIWYVLPIKDGMSWEGHLSGLIIGFLFAIVYRKSGIVKEKFEFTKTEFDEMFDEQGNYIPPVLEEKIEIEELNYKYFYKESE</sequence>
<feature type="transmembrane region" description="Helical" evidence="8">
    <location>
        <begin position="67"/>
        <end position="85"/>
    </location>
</feature>
<keyword evidence="3 10" id="KW-0645">Protease</keyword>
<comment type="subcellular location">
    <subcellularLocation>
        <location evidence="1">Membrane</location>
        <topology evidence="1">Multi-pass membrane protein</topology>
    </subcellularLocation>
</comment>
<protein>
    <submittedName>
        <fullName evidence="10">Rhomboid family intramembrane serine protease</fullName>
    </submittedName>
</protein>
<evidence type="ECO:0000256" key="7">
    <source>
        <dbReference type="ARBA" id="ARBA00023136"/>
    </source>
</evidence>
<feature type="transmembrane region" description="Helical" evidence="8">
    <location>
        <begin position="139"/>
        <end position="158"/>
    </location>
</feature>
<evidence type="ECO:0000313" key="11">
    <source>
        <dbReference type="Proteomes" id="UP000563906"/>
    </source>
</evidence>
<evidence type="ECO:0000256" key="5">
    <source>
        <dbReference type="ARBA" id="ARBA00022801"/>
    </source>
</evidence>
<keyword evidence="4 8" id="KW-0812">Transmembrane</keyword>
<dbReference type="GO" id="GO:0016020">
    <property type="term" value="C:membrane"/>
    <property type="evidence" value="ECO:0007669"/>
    <property type="project" value="UniProtKB-SubCell"/>
</dbReference>
<dbReference type="Pfam" id="PF01694">
    <property type="entry name" value="Rhomboid"/>
    <property type="match status" value="1"/>
</dbReference>
<evidence type="ECO:0000256" key="4">
    <source>
        <dbReference type="ARBA" id="ARBA00022692"/>
    </source>
</evidence>
<dbReference type="InterPro" id="IPR035952">
    <property type="entry name" value="Rhomboid-like_sf"/>
</dbReference>
<feature type="transmembrane region" description="Helical" evidence="8">
    <location>
        <begin position="92"/>
        <end position="108"/>
    </location>
</feature>
<evidence type="ECO:0000256" key="8">
    <source>
        <dbReference type="SAM" id="Phobius"/>
    </source>
</evidence>
<organism evidence="10 11">
    <name type="scientific">Tenacibaculum pelagium</name>
    <dbReference type="NCBI Taxonomy" id="2759527"/>
    <lineage>
        <taxon>Bacteria</taxon>
        <taxon>Pseudomonadati</taxon>
        <taxon>Bacteroidota</taxon>
        <taxon>Flavobacteriia</taxon>
        <taxon>Flavobacteriales</taxon>
        <taxon>Flavobacteriaceae</taxon>
        <taxon>Tenacibaculum</taxon>
    </lineage>
</organism>
<feature type="transmembrane region" description="Helical" evidence="8">
    <location>
        <begin position="114"/>
        <end position="132"/>
    </location>
</feature>
<feature type="transmembrane region" description="Helical" evidence="8">
    <location>
        <begin position="12"/>
        <end position="30"/>
    </location>
</feature>
<comment type="caution">
    <text evidence="10">The sequence shown here is derived from an EMBL/GenBank/DDBJ whole genome shotgun (WGS) entry which is preliminary data.</text>
</comment>
<keyword evidence="7 8" id="KW-0472">Membrane</keyword>
<dbReference type="SUPFAM" id="SSF144091">
    <property type="entry name" value="Rhomboid-like"/>
    <property type="match status" value="1"/>
</dbReference>
<name>A0A839AMB2_9FLAO</name>
<accession>A0A839AMB2</accession>
<keyword evidence="5" id="KW-0378">Hydrolase</keyword>
<proteinExistence type="inferred from homology"/>
<gene>
    <name evidence="10" type="ORF">H3Z83_03540</name>
</gene>
<dbReference type="GO" id="GO:0006508">
    <property type="term" value="P:proteolysis"/>
    <property type="evidence" value="ECO:0007669"/>
    <property type="project" value="UniProtKB-KW"/>
</dbReference>
<dbReference type="InterPro" id="IPR022764">
    <property type="entry name" value="Peptidase_S54_rhomboid_dom"/>
</dbReference>
<dbReference type="AlphaFoldDB" id="A0A839AMB2"/>
<dbReference type="PANTHER" id="PTHR43066:SF1">
    <property type="entry name" value="RHOMBOID PROTEIN 2"/>
    <property type="match status" value="1"/>
</dbReference>
<dbReference type="Proteomes" id="UP000563906">
    <property type="component" value="Unassembled WGS sequence"/>
</dbReference>
<evidence type="ECO:0000256" key="1">
    <source>
        <dbReference type="ARBA" id="ARBA00004141"/>
    </source>
</evidence>
<evidence type="ECO:0000256" key="2">
    <source>
        <dbReference type="ARBA" id="ARBA00009045"/>
    </source>
</evidence>
<dbReference type="EMBL" id="JACGLS010000001">
    <property type="protein sequence ID" value="MBA6155596.1"/>
    <property type="molecule type" value="Genomic_DNA"/>
</dbReference>
<keyword evidence="11" id="KW-1185">Reference proteome</keyword>
<reference evidence="10 11" key="1">
    <citation type="submission" date="2020-07" db="EMBL/GenBank/DDBJ databases">
        <title>Bacterium isolated from marine sediment.</title>
        <authorList>
            <person name="Shang D."/>
            <person name="Du Z.-J."/>
        </authorList>
    </citation>
    <scope>NUCLEOTIDE SEQUENCE [LARGE SCALE GENOMIC DNA]</scope>
    <source>
        <strain evidence="10 11">S7007</strain>
    </source>
</reference>
<feature type="transmembrane region" description="Helical" evidence="8">
    <location>
        <begin position="164"/>
        <end position="183"/>
    </location>
</feature>
<keyword evidence="6 8" id="KW-1133">Transmembrane helix</keyword>
<dbReference type="RefSeq" id="WP_182124085.1">
    <property type="nucleotide sequence ID" value="NZ_JACGLS010000001.1"/>
</dbReference>
<dbReference type="PANTHER" id="PTHR43066">
    <property type="entry name" value="RHOMBOID-RELATED PROTEIN"/>
    <property type="match status" value="1"/>
</dbReference>
<feature type="domain" description="Peptidase S54 rhomboid" evidence="9">
    <location>
        <begin position="55"/>
        <end position="185"/>
    </location>
</feature>